<evidence type="ECO:0000256" key="2">
    <source>
        <dbReference type="ARBA" id="ARBA00023143"/>
    </source>
</evidence>
<evidence type="ECO:0000259" key="5">
    <source>
        <dbReference type="Pfam" id="PF00700"/>
    </source>
</evidence>
<dbReference type="InterPro" id="IPR001029">
    <property type="entry name" value="Flagellin_N"/>
</dbReference>
<dbReference type="Pfam" id="PF00700">
    <property type="entry name" value="Flagellin_C"/>
    <property type="match status" value="1"/>
</dbReference>
<dbReference type="SUPFAM" id="SSF64518">
    <property type="entry name" value="Phase 1 flagellin"/>
    <property type="match status" value="1"/>
</dbReference>
<proteinExistence type="inferred from homology"/>
<dbReference type="EMBL" id="WTPX01000115">
    <property type="protein sequence ID" value="NNJ27029.1"/>
    <property type="molecule type" value="Genomic_DNA"/>
</dbReference>
<accession>A0ABX1VG03</accession>
<name>A0ABX1VG03_9PLAN</name>
<dbReference type="PANTHER" id="PTHR42792">
    <property type="entry name" value="FLAGELLIN"/>
    <property type="match status" value="1"/>
</dbReference>
<dbReference type="Gene3D" id="1.20.1330.10">
    <property type="entry name" value="f41 fragment of flagellin, N-terminal domain"/>
    <property type="match status" value="2"/>
</dbReference>
<protein>
    <recommendedName>
        <fullName evidence="3">Flagellin</fullName>
    </recommendedName>
</protein>
<keyword evidence="2 3" id="KW-0975">Bacterial flagellum</keyword>
<organism evidence="6 7">
    <name type="scientific">Alienimonas chondri</name>
    <dbReference type="NCBI Taxonomy" id="2681879"/>
    <lineage>
        <taxon>Bacteria</taxon>
        <taxon>Pseudomonadati</taxon>
        <taxon>Planctomycetota</taxon>
        <taxon>Planctomycetia</taxon>
        <taxon>Planctomycetales</taxon>
        <taxon>Planctomycetaceae</taxon>
        <taxon>Alienimonas</taxon>
    </lineage>
</organism>
<evidence type="ECO:0000313" key="7">
    <source>
        <dbReference type="Proteomes" id="UP000609651"/>
    </source>
</evidence>
<dbReference type="Proteomes" id="UP000609651">
    <property type="component" value="Unassembled WGS sequence"/>
</dbReference>
<feature type="domain" description="Flagellin C-terminal" evidence="5">
    <location>
        <begin position="583"/>
        <end position="663"/>
    </location>
</feature>
<sequence>MAVSPILPGRVPETYQFQRLGASLNKLNAESIRYQDMAATGVKIAVGSDDPSGAIKAGLMQRGIERNEALQEQLAVADSHAAATDTGLAAFGDAVSTARGLLQTGIGSQAGSAEKQALAEEVAALRQSIILEGNRTFRGRSLFAGSAPTETPFVDLGAGRTLYTGDLGSIPGLIGDHAPIDTAVNGHAALNVLTPEESRPLAPALTLGTPLADLHGGAGVVPGELTVNLDDGLGNVASQTVDLAGARTVGDLKTRLEAAFGAGPPGLSVGVSPTTGGIEFSVLPGGDPAASVTVADVEGGRTGRDLRLVPNPAPVVPGVFSGGALAPRVTKFTPLSALNGGAGADLAGLRIVQGEEVANVDLTGATTVGEALEAIRLQTKAADVHVYAEISQDATGFDIRGRVSGVDFSIGENGGTTAANLGVSTLPESTRLDELNGGEGIPTGPTPFGPGPLVITRRDGTDVNVDLSAAETIADALAAINAVDPGVLEARMSDVGNGITLADAQVPVLPAVAGPLSVAESELSVGLGLAGPDAPGPAAPGDEIAGTIDYPRRTGGLPDLLARLEAGLRAEDDRALTPLGDELDSELERMTTVRAAAGNRHRRISEQTTRLVDEELQLRADLSLVLDADLAEVFTRITALQTAYEATLRLTSQANELSLVNFL</sequence>
<comment type="subcellular location">
    <subcellularLocation>
        <location evidence="3">Secreted</location>
    </subcellularLocation>
    <subcellularLocation>
        <location evidence="3">Bacterial flagellum</location>
    </subcellularLocation>
</comment>
<evidence type="ECO:0000313" key="6">
    <source>
        <dbReference type="EMBL" id="NNJ27029.1"/>
    </source>
</evidence>
<keyword evidence="7" id="KW-1185">Reference proteome</keyword>
<keyword evidence="3" id="KW-0964">Secreted</keyword>
<reference evidence="6 7" key="1">
    <citation type="journal article" date="2020" name="Syst. Appl. Microbiol.">
        <title>Alienimonas chondri sp. nov., a novel planctomycete isolated from the biofilm of the red alga Chondrus crispus.</title>
        <authorList>
            <person name="Vitorino I."/>
            <person name="Albuquerque L."/>
            <person name="Wiegand S."/>
            <person name="Kallscheuer N."/>
            <person name="da Costa M.S."/>
            <person name="Lobo-da-Cunha A."/>
            <person name="Jogler C."/>
            <person name="Lage O.M."/>
        </authorList>
    </citation>
    <scope>NUCLEOTIDE SEQUENCE [LARGE SCALE GENOMIC DNA]</scope>
    <source>
        <strain evidence="6 7">LzC2</strain>
    </source>
</reference>
<dbReference type="RefSeq" id="WP_171188643.1">
    <property type="nucleotide sequence ID" value="NZ_WTPX01000115.1"/>
</dbReference>
<feature type="domain" description="Flagellin N-terminal" evidence="4">
    <location>
        <begin position="22"/>
        <end position="146"/>
    </location>
</feature>
<dbReference type="InterPro" id="IPR046358">
    <property type="entry name" value="Flagellin_C"/>
</dbReference>
<dbReference type="Pfam" id="PF00669">
    <property type="entry name" value="Flagellin_N"/>
    <property type="match status" value="1"/>
</dbReference>
<evidence type="ECO:0000256" key="3">
    <source>
        <dbReference type="RuleBase" id="RU362073"/>
    </source>
</evidence>
<evidence type="ECO:0000256" key="1">
    <source>
        <dbReference type="ARBA" id="ARBA00005709"/>
    </source>
</evidence>
<dbReference type="PANTHER" id="PTHR42792:SF1">
    <property type="entry name" value="FLAGELLAR HOOK-ASSOCIATED PROTEIN 3"/>
    <property type="match status" value="1"/>
</dbReference>
<dbReference type="InterPro" id="IPR001492">
    <property type="entry name" value="Flagellin"/>
</dbReference>
<comment type="caution">
    <text evidence="6">The sequence shown here is derived from an EMBL/GenBank/DDBJ whole genome shotgun (WGS) entry which is preliminary data.</text>
</comment>
<gene>
    <name evidence="6" type="ORF">LzC2_31260</name>
</gene>
<comment type="similarity">
    <text evidence="1 3">Belongs to the bacterial flagellin family.</text>
</comment>
<evidence type="ECO:0000259" key="4">
    <source>
        <dbReference type="Pfam" id="PF00669"/>
    </source>
</evidence>
<comment type="function">
    <text evidence="3">Flagellin is the subunit protein which polymerizes to form the filaments of bacterial flagella.</text>
</comment>